<evidence type="ECO:0000313" key="10">
    <source>
        <dbReference type="Proteomes" id="UP001652740"/>
    </source>
</evidence>
<dbReference type="GO" id="GO:1905349">
    <property type="term" value="P:ciliary transition zone assembly"/>
    <property type="evidence" value="ECO:0007669"/>
    <property type="project" value="TreeGrafter"/>
</dbReference>
<dbReference type="KEGG" id="gmw:113515549"/>
<accession>A0A6J3C279</accession>
<evidence type="ECO:0000256" key="5">
    <source>
        <dbReference type="ARBA" id="ARBA00023054"/>
    </source>
</evidence>
<dbReference type="GO" id="GO:0034451">
    <property type="term" value="C:centriolar satellite"/>
    <property type="evidence" value="ECO:0007669"/>
    <property type="project" value="TreeGrafter"/>
</dbReference>
<feature type="coiled-coil region" evidence="8">
    <location>
        <begin position="1999"/>
        <end position="2048"/>
    </location>
</feature>
<comment type="subcellular location">
    <subcellularLocation>
        <location evidence="1">Cytoplasm</location>
        <location evidence="1">Cytoskeleton</location>
        <location evidence="1">Cilium basal body</location>
    </subcellularLocation>
    <subcellularLocation>
        <location evidence="2">Cytoplasm</location>
        <location evidence="2">Cytoskeleton</location>
        <location evidence="2">Microtubule organizing center</location>
        <location evidence="2">Centrosome</location>
    </subcellularLocation>
</comment>
<dbReference type="InParanoid" id="A0A6J3C279"/>
<keyword evidence="3" id="KW-0963">Cytoplasm</keyword>
<dbReference type="GO" id="GO:0097711">
    <property type="term" value="P:ciliary basal body-plasma membrane docking"/>
    <property type="evidence" value="ECO:0007669"/>
    <property type="project" value="TreeGrafter"/>
</dbReference>
<evidence type="ECO:0000256" key="2">
    <source>
        <dbReference type="ARBA" id="ARBA00004300"/>
    </source>
</evidence>
<evidence type="ECO:0000256" key="7">
    <source>
        <dbReference type="ARBA" id="ARBA00023273"/>
    </source>
</evidence>
<evidence type="ECO:0000256" key="1">
    <source>
        <dbReference type="ARBA" id="ARBA00004120"/>
    </source>
</evidence>
<dbReference type="GO" id="GO:1905515">
    <property type="term" value="P:non-motile cilium assembly"/>
    <property type="evidence" value="ECO:0007669"/>
    <property type="project" value="TreeGrafter"/>
</dbReference>
<proteinExistence type="predicted"/>
<keyword evidence="6" id="KW-0206">Cytoskeleton</keyword>
<feature type="coiled-coil region" evidence="8">
    <location>
        <begin position="773"/>
        <end position="800"/>
    </location>
</feature>
<gene>
    <name evidence="11" type="primary">LOC113515549</name>
</gene>
<sequence>MADTDWREILSYSQKELIETDKDKLCESLSWMEADDIELNFTDLKTLFRLAQDILKYKSEQVNNLLGQIEINQRKYDKSKSKGQIIDSPNRSVDNVLETITHQEEVIKTNKEILEQLYTDIAELEGRKKEIKAEMNNLDKDSESSRDVLSEINTMAQLENEITMKNRHIRKLLSDIKILDEENTKLKAKVSVLKDKLTEATKLIENLTEQLLTLNNESNQLKEILGQSEEAKALLSSEVESFRKKLFEKDNNKDKTYEEIKSKAQHWRNIARSKKAEIEMLSNENMKLKGLIIQVAQPSTPQKELPEEDLAKEFKIKELQEKLLEASNKITQSANVIDLLRTENRQLKLTMEEVPESVSEIKNESDDGKERVMINKLKRKIRNLTVSLQEAEEMLAIREKELTEITSQLQMVQSNESINVLLQEMKNKKRQLKSKDDGIKSLVQEINNINQIVDDLQLENEVLRTKINIPRNEKIPLHGIMKKYQIIEENYTKLDREFKTIENKLVSVEMDNHNLKSKICKLIKVLNNLGYDDDKINHIYDSSDSEAIPVSREKDVTQKTTSDDNINFVSSIKDEEMQAIVEENEALRKGLEDILNFLKDNSTTTSGILKLECPSLDAVLRSMEARHTAGWYAPHMATVMELRAALGGKDALLIALHEARKETYDIMAQLAIETQKSTDLEQKIHEIESTKESQDKIDIIKDKKVDTRDFGSWVSENEQMNIDFLEAQIDTILSKNNGLYDDQLKKALIYFHNKFKNIFDKMTSIAIQTSDDLNKWALQEEQYKTEIENLKAQLSQKDDEDISDISPGLIDSPSIGYIQRKCLYLEESYKYIRTLNENMKNEILENKKDFMIATSDFEYQIQGLILSVINLIDRLRSTIPVELFWQQNIILNEITVKYRKLMENGVRKNNEFENLFKSLEDIKHDIMNTFKEKLPQINSENNKEQQLSNIEQSILQKQLHEMCNEIKNKNMRIEELEDQNAKLQETQAKLIDENLSAMTKEEINILKNQLQKVVDDNMLLKQQCQYIGKQLDVTLLQIQDSQYRYINKDTEINMLRHQILDLQSTGDNKAIIARLSGEVLVAHLQALESNKKIERLISALNKEKQSKLEAEEMLKARQKIYDVYTSRYESKFRYMYEVLQTLRQQYQGSLPLASIENYLNNIDDLSHKTYAVNEKLSEIEDLQSNLITKYTIFDQILDVSKSKCLELQDSCPHKLKMIVLERTKSHEIDHLNTKNRMLEQSRRHLFKRCSNLEKNLLLLNQGFEKSNLYESIVKQKLGETGNDSNLEVEDIHSDDENTRKSQTITLPRPKVLRPSEETSNITYNISQDSVPSNLQEYSIKTDIEKREVVHVLVQTSCTENENKTKSVQTDEDKVLVSLNYQLNSLKNDKDKKNNELTEALSLIHQKTEDIQKLNSQKFNLESTIQTLKDANLEKEKQIQKLHNALEDLKQQLNNDKSINIAEINKIKDIANEDNKSLLVTIKQLENEKSNLIDEYKELLRNERKEYSKTMKDMNVKIMELQTQLDRKASDSNGSNTEALKGFVTKYTSKINDLEDKCFNLQSELDGCKTELLTNNSELDRWKQLASERLIKMEQLNSQLDKRHCHEVEAYKAENQHWLSQIHETQQVYLELRARLTEQKTLHVKQMVEKNSQIKQLQTIIHDLKAQILNMQTMISVNDPTFDLSAIVEVEESSDVLSQHGSDRLELKFDSTIDLGDFQDHMMRMPATSTAIWQEPLIDRLRREKQLTSKQNVILRRQIKALAAREKRARLDAQNLKSQIMRISSRGGKAVSVETAALQNKIASLQTELSNARKDTHSSIALWDKWKRAQQAADRWQSRYEEKFQEAKKLESNLNLAKSMVNRLEKEKRILLARLSEVKNESLLAIEKQESEVLEKSMKSSHECTCTGEPGAIGIDGATPNAAALLARVEAQQRRIVALEVAEKGNEFLVAEYEKALAEITSLKGQVLKLESTLLESQIRTPLKTVNDHQPELDYWKSYCEMLKEENVQLTLRANALESTPTSAHQSRVNDLEQTVLTLRGLVSKLQAEQKSSTVSKRADSRPSSVRSTTDKGRTQLESLRIEIANLKRSILDKDLLLEKSKEMLKIAAEREDELLRENAMLRCRIDELTRPKGGFLSA</sequence>
<name>A0A6J3C279_GALME</name>
<evidence type="ECO:0000256" key="3">
    <source>
        <dbReference type="ARBA" id="ARBA00022490"/>
    </source>
</evidence>
<evidence type="ECO:0000256" key="8">
    <source>
        <dbReference type="SAM" id="Coils"/>
    </source>
</evidence>
<evidence type="ECO:0000256" key="4">
    <source>
        <dbReference type="ARBA" id="ARBA00022794"/>
    </source>
</evidence>
<organism evidence="10 11">
    <name type="scientific">Galleria mellonella</name>
    <name type="common">Greater wax moth</name>
    <dbReference type="NCBI Taxonomy" id="7137"/>
    <lineage>
        <taxon>Eukaryota</taxon>
        <taxon>Metazoa</taxon>
        <taxon>Ecdysozoa</taxon>
        <taxon>Arthropoda</taxon>
        <taxon>Hexapoda</taxon>
        <taxon>Insecta</taxon>
        <taxon>Pterygota</taxon>
        <taxon>Neoptera</taxon>
        <taxon>Endopterygota</taxon>
        <taxon>Lepidoptera</taxon>
        <taxon>Glossata</taxon>
        <taxon>Ditrysia</taxon>
        <taxon>Pyraloidea</taxon>
        <taxon>Pyralidae</taxon>
        <taxon>Galleriinae</taxon>
        <taxon>Galleria</taxon>
    </lineage>
</organism>
<evidence type="ECO:0000313" key="11">
    <source>
        <dbReference type="RefSeq" id="XP_031766456.2"/>
    </source>
</evidence>
<dbReference type="Proteomes" id="UP001652740">
    <property type="component" value="Unplaced"/>
</dbReference>
<dbReference type="RefSeq" id="XP_031766456.2">
    <property type="nucleotide sequence ID" value="XM_031910596.2"/>
</dbReference>
<feature type="coiled-coil region" evidence="8">
    <location>
        <begin position="1737"/>
        <end position="1880"/>
    </location>
</feature>
<feature type="region of interest" description="Disordered" evidence="9">
    <location>
        <begin position="2049"/>
        <end position="2072"/>
    </location>
</feature>
<keyword evidence="4" id="KW-0970">Cilium biogenesis/degradation</keyword>
<feature type="coiled-coil region" evidence="8">
    <location>
        <begin position="1938"/>
        <end position="1972"/>
    </location>
</feature>
<feature type="coiled-coil region" evidence="8">
    <location>
        <begin position="114"/>
        <end position="234"/>
    </location>
</feature>
<feature type="coiled-coil region" evidence="8">
    <location>
        <begin position="374"/>
        <end position="504"/>
    </location>
</feature>
<keyword evidence="10" id="KW-1185">Reference proteome</keyword>
<dbReference type="GO" id="GO:0035869">
    <property type="term" value="C:ciliary transition zone"/>
    <property type="evidence" value="ECO:0007669"/>
    <property type="project" value="TreeGrafter"/>
</dbReference>
<feature type="coiled-coil region" evidence="8">
    <location>
        <begin position="1646"/>
        <end position="1673"/>
    </location>
</feature>
<keyword evidence="7" id="KW-0966">Cell projection</keyword>
<reference evidence="11" key="1">
    <citation type="submission" date="2025-08" db="UniProtKB">
        <authorList>
            <consortium name="RefSeq"/>
        </authorList>
    </citation>
    <scope>IDENTIFICATION</scope>
    <source>
        <tissue evidence="11">Whole larvae</tissue>
    </source>
</reference>
<dbReference type="PANTHER" id="PTHR18879">
    <property type="entry name" value="CENTROSOMAL PROTEIN OF 290 KDA"/>
    <property type="match status" value="1"/>
</dbReference>
<feature type="coiled-coil region" evidence="8">
    <location>
        <begin position="959"/>
        <end position="1023"/>
    </location>
</feature>
<dbReference type="PANTHER" id="PTHR18879:SF20">
    <property type="entry name" value="CENTROSOMAL PROTEIN OF 290 KDA"/>
    <property type="match status" value="1"/>
</dbReference>
<feature type="compositionally biased region" description="Polar residues" evidence="9">
    <location>
        <begin position="2049"/>
        <end position="2067"/>
    </location>
</feature>
<dbReference type="GeneID" id="113515549"/>
<evidence type="ECO:0000256" key="9">
    <source>
        <dbReference type="SAM" id="MobiDB-lite"/>
    </source>
</evidence>
<evidence type="ECO:0000256" key="6">
    <source>
        <dbReference type="ARBA" id="ARBA00023212"/>
    </source>
</evidence>
<dbReference type="FunCoup" id="A0A6J3C279">
    <property type="interactions" value="46"/>
</dbReference>
<feature type="coiled-coil region" evidence="8">
    <location>
        <begin position="1375"/>
        <end position="1570"/>
    </location>
</feature>
<dbReference type="InterPro" id="IPR026201">
    <property type="entry name" value="Cep290"/>
</dbReference>
<keyword evidence="5 8" id="KW-0175">Coiled coil</keyword>
<protein>
    <submittedName>
        <fullName evidence="11">Centrosomal protein of 290 kDa-like isoform X1</fullName>
    </submittedName>
</protein>